<dbReference type="EMBL" id="JAKMUU010000009">
    <property type="protein sequence ID" value="MCZ9307976.1"/>
    <property type="molecule type" value="Genomic_DNA"/>
</dbReference>
<dbReference type="AlphaFoldDB" id="A0A9X3MBS2"/>
<protein>
    <submittedName>
        <fullName evidence="1">Uncharacterized protein</fullName>
    </submittedName>
</protein>
<proteinExistence type="predicted"/>
<gene>
    <name evidence="1" type="ORF">L8V01_10900</name>
</gene>
<reference evidence="1" key="1">
    <citation type="submission" date="2022-02" db="EMBL/GenBank/DDBJ databases">
        <title>Corynebacterium sp. from urogenital microbiome.</title>
        <authorList>
            <person name="Cappelli E.A."/>
            <person name="Ribeiro T.G."/>
            <person name="Peixe L."/>
        </authorList>
    </citation>
    <scope>NUCLEOTIDE SEQUENCE</scope>
    <source>
        <strain evidence="1">C8Ua_181</strain>
    </source>
</reference>
<comment type="caution">
    <text evidence="1">The sequence shown here is derived from an EMBL/GenBank/DDBJ whole genome shotgun (WGS) entry which is preliminary data.</text>
</comment>
<accession>A0A9X3MBS2</accession>
<dbReference type="Proteomes" id="UP001146430">
    <property type="component" value="Unassembled WGS sequence"/>
</dbReference>
<dbReference type="Gene3D" id="1.10.10.10">
    <property type="entry name" value="Winged helix-like DNA-binding domain superfamily/Winged helix DNA-binding domain"/>
    <property type="match status" value="1"/>
</dbReference>
<sequence>MTVAKYDQETRERALRLYYETVAEDDATKSGARRKIGGMLDINPVTLHN</sequence>
<evidence type="ECO:0000313" key="2">
    <source>
        <dbReference type="Proteomes" id="UP001146430"/>
    </source>
</evidence>
<evidence type="ECO:0000313" key="1">
    <source>
        <dbReference type="EMBL" id="MCZ9307976.1"/>
    </source>
</evidence>
<name>A0A9X3MBS2_9CORY</name>
<organism evidence="1 2">
    <name type="scientific">Corynebacterium curieae</name>
    <dbReference type="NCBI Taxonomy" id="2913500"/>
    <lineage>
        <taxon>Bacteria</taxon>
        <taxon>Bacillati</taxon>
        <taxon>Actinomycetota</taxon>
        <taxon>Actinomycetes</taxon>
        <taxon>Mycobacteriales</taxon>
        <taxon>Corynebacteriaceae</taxon>
        <taxon>Corynebacterium</taxon>
    </lineage>
</organism>
<dbReference type="RefSeq" id="WP_269947074.1">
    <property type="nucleotide sequence ID" value="NZ_JAKMUU010000009.1"/>
</dbReference>
<dbReference type="InterPro" id="IPR036388">
    <property type="entry name" value="WH-like_DNA-bd_sf"/>
</dbReference>